<gene>
    <name evidence="3" type="ORF">OG579_16870</name>
</gene>
<dbReference type="Gene3D" id="1.10.30.50">
    <property type="match status" value="1"/>
</dbReference>
<dbReference type="InterPro" id="IPR002711">
    <property type="entry name" value="HNH"/>
</dbReference>
<dbReference type="RefSeq" id="WP_328856868.1">
    <property type="nucleotide sequence ID" value="NZ_CP108021.1"/>
</dbReference>
<proteinExistence type="predicted"/>
<evidence type="ECO:0000259" key="2">
    <source>
        <dbReference type="SMART" id="SM00507"/>
    </source>
</evidence>
<dbReference type="AlphaFoldDB" id="A0AAU4JZX4"/>
<dbReference type="EMBL" id="CP108021">
    <property type="protein sequence ID" value="WUM19359.1"/>
    <property type="molecule type" value="Genomic_DNA"/>
</dbReference>
<feature type="region of interest" description="Disordered" evidence="1">
    <location>
        <begin position="102"/>
        <end position="124"/>
    </location>
</feature>
<keyword evidence="3" id="KW-0255">Endonuclease</keyword>
<dbReference type="KEGG" id="whr:OG579_16870"/>
<evidence type="ECO:0000313" key="3">
    <source>
        <dbReference type="EMBL" id="WUM19359.1"/>
    </source>
</evidence>
<keyword evidence="4" id="KW-1185">Reference proteome</keyword>
<dbReference type="InterPro" id="IPR003615">
    <property type="entry name" value="HNH_nuc"/>
</dbReference>
<accession>A0AAU4JZX4</accession>
<dbReference type="Pfam" id="PF01844">
    <property type="entry name" value="HNH"/>
    <property type="match status" value="1"/>
</dbReference>
<dbReference type="GO" id="GO:0003676">
    <property type="term" value="F:nucleic acid binding"/>
    <property type="evidence" value="ECO:0007669"/>
    <property type="project" value="InterPro"/>
</dbReference>
<dbReference type="GO" id="GO:0004519">
    <property type="term" value="F:endonuclease activity"/>
    <property type="evidence" value="ECO:0007669"/>
    <property type="project" value="UniProtKB-KW"/>
</dbReference>
<keyword evidence="3" id="KW-0378">Hydrolase</keyword>
<name>A0AAU4JZX4_9NOCA</name>
<feature type="domain" description="HNH nuclease" evidence="2">
    <location>
        <begin position="5"/>
        <end position="54"/>
    </location>
</feature>
<dbReference type="GO" id="GO:0008270">
    <property type="term" value="F:zinc ion binding"/>
    <property type="evidence" value="ECO:0007669"/>
    <property type="project" value="InterPro"/>
</dbReference>
<dbReference type="CDD" id="cd00085">
    <property type="entry name" value="HNHc"/>
    <property type="match status" value="1"/>
</dbReference>
<sequence>MSEHITRPIVNTRSGGRCERCGQTGTTIHHRRKRSRAGRWSPDNCVALCGDGARGCHGWTETHPDEAVREGWLIPSWGPSPELVPVVVASLGMQVWLAPDGGYLLDQPEPPESAAQQQKGVRDE</sequence>
<protein>
    <submittedName>
        <fullName evidence="3">HNH endonuclease</fullName>
    </submittedName>
</protein>
<keyword evidence="3" id="KW-0540">Nuclease</keyword>
<evidence type="ECO:0000256" key="1">
    <source>
        <dbReference type="SAM" id="MobiDB-lite"/>
    </source>
</evidence>
<dbReference type="Proteomes" id="UP001432128">
    <property type="component" value="Chromosome"/>
</dbReference>
<dbReference type="SMART" id="SM00507">
    <property type="entry name" value="HNHc"/>
    <property type="match status" value="1"/>
</dbReference>
<organism evidence="3 4">
    <name type="scientific">Williamsia herbipolensis</name>
    <dbReference type="NCBI Taxonomy" id="1603258"/>
    <lineage>
        <taxon>Bacteria</taxon>
        <taxon>Bacillati</taxon>
        <taxon>Actinomycetota</taxon>
        <taxon>Actinomycetes</taxon>
        <taxon>Mycobacteriales</taxon>
        <taxon>Nocardiaceae</taxon>
        <taxon>Williamsia</taxon>
    </lineage>
</organism>
<reference evidence="3 4" key="1">
    <citation type="submission" date="2022-10" db="EMBL/GenBank/DDBJ databases">
        <title>The complete genomes of actinobacterial strains from the NBC collection.</title>
        <authorList>
            <person name="Joergensen T.S."/>
            <person name="Alvarez Arevalo M."/>
            <person name="Sterndorff E.B."/>
            <person name="Faurdal D."/>
            <person name="Vuksanovic O."/>
            <person name="Mourched A.-S."/>
            <person name="Charusanti P."/>
            <person name="Shaw S."/>
            <person name="Blin K."/>
            <person name="Weber T."/>
        </authorList>
    </citation>
    <scope>NUCLEOTIDE SEQUENCE [LARGE SCALE GENOMIC DNA]</scope>
    <source>
        <strain evidence="3 4">NBC_00319</strain>
    </source>
</reference>
<evidence type="ECO:0000313" key="4">
    <source>
        <dbReference type="Proteomes" id="UP001432128"/>
    </source>
</evidence>